<keyword evidence="1" id="KW-0472">Membrane</keyword>
<dbReference type="AlphaFoldDB" id="A0AAD9J8Q2"/>
<comment type="caution">
    <text evidence="2">The sequence shown here is derived from an EMBL/GenBank/DDBJ whole genome shotgun (WGS) entry which is preliminary data.</text>
</comment>
<feature type="transmembrane region" description="Helical" evidence="1">
    <location>
        <begin position="81"/>
        <end position="103"/>
    </location>
</feature>
<proteinExistence type="predicted"/>
<keyword evidence="1" id="KW-0812">Transmembrane</keyword>
<evidence type="ECO:0000256" key="1">
    <source>
        <dbReference type="SAM" id="Phobius"/>
    </source>
</evidence>
<keyword evidence="3" id="KW-1185">Reference proteome</keyword>
<keyword evidence="1" id="KW-1133">Transmembrane helix</keyword>
<organism evidence="2 3">
    <name type="scientific">Paralvinella palmiformis</name>
    <dbReference type="NCBI Taxonomy" id="53620"/>
    <lineage>
        <taxon>Eukaryota</taxon>
        <taxon>Metazoa</taxon>
        <taxon>Spiralia</taxon>
        <taxon>Lophotrochozoa</taxon>
        <taxon>Annelida</taxon>
        <taxon>Polychaeta</taxon>
        <taxon>Sedentaria</taxon>
        <taxon>Canalipalpata</taxon>
        <taxon>Terebellida</taxon>
        <taxon>Terebelliformia</taxon>
        <taxon>Alvinellidae</taxon>
        <taxon>Paralvinella</taxon>
    </lineage>
</organism>
<sequence>MAGRIVPPATLPRLLHDSCGPTSQLSSVLFNKLDHLYRCSNASVMLVVDLEEPTGKHTSSTNTGAVFVCVCVCVRACVRAWLVPSVLCVLCVCVCVCVCVQMLGGYDSVVILRIFTVIDHSSAV</sequence>
<accession>A0AAD9J8Q2</accession>
<name>A0AAD9J8Q2_9ANNE</name>
<protein>
    <submittedName>
        <fullName evidence="2">Uncharacterized protein</fullName>
    </submittedName>
</protein>
<evidence type="ECO:0000313" key="3">
    <source>
        <dbReference type="Proteomes" id="UP001208570"/>
    </source>
</evidence>
<evidence type="ECO:0000313" key="2">
    <source>
        <dbReference type="EMBL" id="KAK2148026.1"/>
    </source>
</evidence>
<dbReference type="EMBL" id="JAODUP010000520">
    <property type="protein sequence ID" value="KAK2148026.1"/>
    <property type="molecule type" value="Genomic_DNA"/>
</dbReference>
<dbReference type="Proteomes" id="UP001208570">
    <property type="component" value="Unassembled WGS sequence"/>
</dbReference>
<gene>
    <name evidence="2" type="ORF">LSH36_520g01009</name>
</gene>
<reference evidence="2" key="1">
    <citation type="journal article" date="2023" name="Mol. Biol. Evol.">
        <title>Third-Generation Sequencing Reveals the Adaptive Role of the Epigenome in Three Deep-Sea Polychaetes.</title>
        <authorList>
            <person name="Perez M."/>
            <person name="Aroh O."/>
            <person name="Sun Y."/>
            <person name="Lan Y."/>
            <person name="Juniper S.K."/>
            <person name="Young C.R."/>
            <person name="Angers B."/>
            <person name="Qian P.Y."/>
        </authorList>
    </citation>
    <scope>NUCLEOTIDE SEQUENCE</scope>
    <source>
        <strain evidence="2">P08H-3</strain>
    </source>
</reference>